<dbReference type="Gene3D" id="3.40.50.10190">
    <property type="entry name" value="BRCT domain"/>
    <property type="match status" value="1"/>
</dbReference>
<feature type="compositionally biased region" description="Polar residues" evidence="8">
    <location>
        <begin position="489"/>
        <end position="499"/>
    </location>
</feature>
<dbReference type="GO" id="GO:0000724">
    <property type="term" value="P:double-strand break repair via homologous recombination"/>
    <property type="evidence" value="ECO:0007669"/>
    <property type="project" value="TreeGrafter"/>
</dbReference>
<dbReference type="InterPro" id="IPR032429">
    <property type="entry name" value="Nibrin_BRCT2"/>
</dbReference>
<feature type="domain" description="FHA" evidence="9">
    <location>
        <begin position="24"/>
        <end position="90"/>
    </location>
</feature>
<dbReference type="InterPro" id="IPR008984">
    <property type="entry name" value="SMAD_FHA_dom_sf"/>
</dbReference>
<feature type="compositionally biased region" description="Basic and acidic residues" evidence="8">
    <location>
        <begin position="657"/>
        <end position="673"/>
    </location>
</feature>
<name>A0A2K1R3D1_9PEZI</name>
<dbReference type="SMART" id="SM00240">
    <property type="entry name" value="FHA"/>
    <property type="match status" value="1"/>
</dbReference>
<evidence type="ECO:0000256" key="3">
    <source>
        <dbReference type="ARBA" id="ARBA00022454"/>
    </source>
</evidence>
<dbReference type="InParanoid" id="A0A2K1R3D1"/>
<comment type="subcellular location">
    <subcellularLocation>
        <location evidence="2">Chromosome</location>
    </subcellularLocation>
    <subcellularLocation>
        <location evidence="1">Nucleus</location>
    </subcellularLocation>
</comment>
<feature type="region of interest" description="Disordered" evidence="8">
    <location>
        <begin position="605"/>
        <end position="833"/>
    </location>
</feature>
<keyword evidence="5" id="KW-0234">DNA repair</keyword>
<dbReference type="Gene3D" id="2.60.200.20">
    <property type="match status" value="1"/>
</dbReference>
<evidence type="ECO:0000256" key="7">
    <source>
        <dbReference type="ARBA" id="ARBA00044757"/>
    </source>
</evidence>
<evidence type="ECO:0000256" key="4">
    <source>
        <dbReference type="ARBA" id="ARBA00022763"/>
    </source>
</evidence>
<feature type="compositionally biased region" description="Polar residues" evidence="8">
    <location>
        <begin position="530"/>
        <end position="543"/>
    </location>
</feature>
<gene>
    <name evidence="10" type="ORF">CAC42_402</name>
</gene>
<dbReference type="GO" id="GO:0030870">
    <property type="term" value="C:Mre11 complex"/>
    <property type="evidence" value="ECO:0007669"/>
    <property type="project" value="InterPro"/>
</dbReference>
<organism evidence="10 11">
    <name type="scientific">Sphaceloma murrayae</name>
    <dbReference type="NCBI Taxonomy" id="2082308"/>
    <lineage>
        <taxon>Eukaryota</taxon>
        <taxon>Fungi</taxon>
        <taxon>Dikarya</taxon>
        <taxon>Ascomycota</taxon>
        <taxon>Pezizomycotina</taxon>
        <taxon>Dothideomycetes</taxon>
        <taxon>Dothideomycetidae</taxon>
        <taxon>Myriangiales</taxon>
        <taxon>Elsinoaceae</taxon>
        <taxon>Sphaceloma</taxon>
    </lineage>
</organism>
<dbReference type="STRING" id="2082308.A0A2K1R3D1"/>
<dbReference type="PROSITE" id="PS50006">
    <property type="entry name" value="FHA_DOMAIN"/>
    <property type="match status" value="1"/>
</dbReference>
<protein>
    <recommendedName>
        <fullName evidence="9">FHA domain-containing protein</fullName>
    </recommendedName>
</protein>
<comment type="caution">
    <text evidence="10">The sequence shown here is derived from an EMBL/GenBank/DDBJ whole genome shotgun (WGS) entry which is preliminary data.</text>
</comment>
<evidence type="ECO:0000256" key="6">
    <source>
        <dbReference type="ARBA" id="ARBA00023242"/>
    </source>
</evidence>
<evidence type="ECO:0000256" key="5">
    <source>
        <dbReference type="ARBA" id="ARBA00023204"/>
    </source>
</evidence>
<keyword evidence="11" id="KW-1185">Reference proteome</keyword>
<evidence type="ECO:0000256" key="8">
    <source>
        <dbReference type="SAM" id="MobiDB-lite"/>
    </source>
</evidence>
<dbReference type="InterPro" id="IPR000253">
    <property type="entry name" value="FHA_dom"/>
</dbReference>
<dbReference type="AlphaFoldDB" id="A0A2K1R3D1"/>
<dbReference type="GO" id="GO:0007095">
    <property type="term" value="P:mitotic G2 DNA damage checkpoint signaling"/>
    <property type="evidence" value="ECO:0007669"/>
    <property type="project" value="InterPro"/>
</dbReference>
<feature type="compositionally biased region" description="Basic and acidic residues" evidence="8">
    <location>
        <begin position="717"/>
        <end position="769"/>
    </location>
</feature>
<feature type="region of interest" description="Disordered" evidence="8">
    <location>
        <begin position="385"/>
        <end position="584"/>
    </location>
</feature>
<dbReference type="PANTHER" id="PTHR12162">
    <property type="entry name" value="NIBRIN-RELATED"/>
    <property type="match status" value="1"/>
</dbReference>
<keyword evidence="6" id="KW-0539">Nucleus</keyword>
<evidence type="ECO:0000313" key="11">
    <source>
        <dbReference type="Proteomes" id="UP000243797"/>
    </source>
</evidence>
<accession>A0A2K1R3D1</accession>
<evidence type="ECO:0000256" key="1">
    <source>
        <dbReference type="ARBA" id="ARBA00004123"/>
    </source>
</evidence>
<dbReference type="Proteomes" id="UP000243797">
    <property type="component" value="Unassembled WGS sequence"/>
</dbReference>
<dbReference type="Pfam" id="PF00498">
    <property type="entry name" value="FHA"/>
    <property type="match status" value="1"/>
</dbReference>
<dbReference type="Pfam" id="PF16508">
    <property type="entry name" value="NIBRIN_BRCT_II"/>
    <property type="match status" value="1"/>
</dbReference>
<sequence length="833" mass="94360">MWFLSCDGDHLQGKSLWLRPGSKHLFGRTNPGDGSDQFHAITHKSVSRRHFELHVAPVEPGNSAHLHKRSKITIKDLGSKIGTNIDKERIKSREYSFSTGDHVIKLGNYDVAFRIKWSPMVFSFTGISRSARQSGDPLADYRSKVEQLDVKCITEFVANQTSHVITRKRNTPMALQALVTSRSIVTDKYLDAVQTAAERSPAAGDEITVSSLERDWDLNWPKELDYLPDPSSEPYPREPHDPVFLPNTARQEMFSKYVFIFLTASQYEMFLPVITGGGGKAILREIGSPESGPDLNDFLDFVKGCAGKKGNAAFKLSQHPTEKGGVVVVRPTDASKIAGVDFIQRLDLALDQRSVQQNEFLEPILTIDPTLLRRPLEVDLVADGEDYEQPVEQGNATRADAASKESAPSPPKSPDLPPSVPLRKRRNITRQKITTFDDFDPSQIQRYSPPPPHDNHDQSQRSSVAPFEDDFAAPTSQALSSARKRKADSQAQPIQTTDQILDGLLPGAAAMKKRKLEEANNKKPPAPATNDDSSGVKSKSQPQVKKRKTKEEQQEDLHNLISSRKEEAERRLAENEEHLRSAMEGVEIEDMRNLAVVEEMDIPQSRTNGIGNRDGWKPEWNGRPNWKRFKKRRPGEVDDEEPTRRTVIVSLEQYRPGGKEMDWGFRERSHIDSQSRGSRQPRTQDKVIEGNGMRRRRRATAEAGADTTMTEQAEDEDLRRRVEQSRIEDEREEQERENDVLDMGNVRDPEMRRRQQEAKIRERERRRAESQNATSQRVGLLSGLKDIDGARSEGMVEGTMGRERAARKRVREVVEDDDDDEEGGLHFRRRRRG</sequence>
<dbReference type="GO" id="GO:0003684">
    <property type="term" value="F:damaged DNA binding"/>
    <property type="evidence" value="ECO:0007669"/>
    <property type="project" value="TreeGrafter"/>
</dbReference>
<evidence type="ECO:0000259" key="9">
    <source>
        <dbReference type="PROSITE" id="PS50006"/>
    </source>
</evidence>
<dbReference type="GO" id="GO:0005694">
    <property type="term" value="C:chromosome"/>
    <property type="evidence" value="ECO:0007669"/>
    <property type="project" value="UniProtKB-SubCell"/>
</dbReference>
<evidence type="ECO:0000313" key="10">
    <source>
        <dbReference type="EMBL" id="PNS21804.1"/>
    </source>
</evidence>
<comment type="similarity">
    <text evidence="7">Belongs to the Nibrin family.</text>
</comment>
<keyword evidence="3" id="KW-0158">Chromosome</keyword>
<dbReference type="SUPFAM" id="SSF49879">
    <property type="entry name" value="SMAD/FHA domain"/>
    <property type="match status" value="1"/>
</dbReference>
<dbReference type="OrthoDB" id="552194at2759"/>
<dbReference type="InterPro" id="IPR040227">
    <property type="entry name" value="Nibrin-rel"/>
</dbReference>
<feature type="compositionally biased region" description="Basic and acidic residues" evidence="8">
    <location>
        <begin position="549"/>
        <end position="581"/>
    </location>
</feature>
<dbReference type="PANTHER" id="PTHR12162:SF0">
    <property type="entry name" value="NIBRIN"/>
    <property type="match status" value="1"/>
</dbReference>
<feature type="compositionally biased region" description="Pro residues" evidence="8">
    <location>
        <begin position="408"/>
        <end position="420"/>
    </location>
</feature>
<reference evidence="10 11" key="1">
    <citation type="submission" date="2017-06" db="EMBL/GenBank/DDBJ databases">
        <title>Draft genome sequence of a variant of Elsinoe murrayae.</title>
        <authorList>
            <person name="Cheng Q."/>
        </authorList>
    </citation>
    <scope>NUCLEOTIDE SEQUENCE [LARGE SCALE GENOMIC DNA]</scope>
    <source>
        <strain evidence="10 11">CQ-2017a</strain>
    </source>
</reference>
<dbReference type="Gene3D" id="3.40.50.10980">
    <property type="entry name" value="Nibrin, BRCT2 domain"/>
    <property type="match status" value="1"/>
</dbReference>
<dbReference type="InterPro" id="IPR043014">
    <property type="entry name" value="Nibrin_BRCT2_sf"/>
</dbReference>
<keyword evidence="4" id="KW-0227">DNA damage</keyword>
<dbReference type="EMBL" id="NKHZ01000001">
    <property type="protein sequence ID" value="PNS21804.1"/>
    <property type="molecule type" value="Genomic_DNA"/>
</dbReference>
<proteinExistence type="inferred from homology"/>
<evidence type="ECO:0000256" key="2">
    <source>
        <dbReference type="ARBA" id="ARBA00004286"/>
    </source>
</evidence>
<dbReference type="InterPro" id="IPR036420">
    <property type="entry name" value="BRCT_dom_sf"/>
</dbReference>